<dbReference type="InterPro" id="IPR010841">
    <property type="entry name" value="EF-G-binding_N"/>
</dbReference>
<gene>
    <name evidence="3" type="ORF">E0485_04880</name>
</gene>
<name>A0A4R4EJ36_9BACL</name>
<keyword evidence="4" id="KW-1185">Reference proteome</keyword>
<accession>A0A4R4EJ36</accession>
<dbReference type="GO" id="GO:0003746">
    <property type="term" value="F:translation elongation factor activity"/>
    <property type="evidence" value="ECO:0007669"/>
    <property type="project" value="UniProtKB-KW"/>
</dbReference>
<proteinExistence type="predicted"/>
<feature type="domain" description="Elongation factor G-binding protein C-terminal treble-clef zinc-finger" evidence="2">
    <location>
        <begin position="103"/>
        <end position="206"/>
    </location>
</feature>
<comment type="caution">
    <text evidence="3">The sequence shown here is derived from an EMBL/GenBank/DDBJ whole genome shotgun (WGS) entry which is preliminary data.</text>
</comment>
<dbReference type="RefSeq" id="WP_132416832.1">
    <property type="nucleotide sequence ID" value="NZ_SKFG01000002.1"/>
</dbReference>
<dbReference type="EMBL" id="SKFG01000002">
    <property type="protein sequence ID" value="TCZ80186.1"/>
    <property type="molecule type" value="Genomic_DNA"/>
</dbReference>
<dbReference type="CDD" id="cd16342">
    <property type="entry name" value="FusC_FusB"/>
    <property type="match status" value="1"/>
</dbReference>
<reference evidence="3 4" key="1">
    <citation type="submission" date="2019-03" db="EMBL/GenBank/DDBJ databases">
        <authorList>
            <person name="Kim M.K.M."/>
        </authorList>
    </citation>
    <scope>NUCLEOTIDE SEQUENCE [LARGE SCALE GENOMIC DNA]</scope>
    <source>
        <strain evidence="3 4">18JY21-1</strain>
    </source>
</reference>
<keyword evidence="3" id="KW-0648">Protein biosynthesis</keyword>
<evidence type="ECO:0000259" key="2">
    <source>
        <dbReference type="Pfam" id="PF16571"/>
    </source>
</evidence>
<feature type="domain" description="Elongation factor G-binding protein N-terminal" evidence="1">
    <location>
        <begin position="5"/>
        <end position="86"/>
    </location>
</feature>
<evidence type="ECO:0000313" key="4">
    <source>
        <dbReference type="Proteomes" id="UP000295418"/>
    </source>
</evidence>
<dbReference type="InterPro" id="IPR038344">
    <property type="entry name" value="EF-G_N_sf"/>
</dbReference>
<dbReference type="Gene3D" id="1.20.1280.250">
    <property type="match status" value="1"/>
</dbReference>
<dbReference type="InterPro" id="IPR032330">
    <property type="entry name" value="EF-G-binding_C"/>
</dbReference>
<dbReference type="Pfam" id="PF16571">
    <property type="entry name" value="FBP_C"/>
    <property type="match status" value="1"/>
</dbReference>
<evidence type="ECO:0000259" key="1">
    <source>
        <dbReference type="Pfam" id="PF07299"/>
    </source>
</evidence>
<dbReference type="AlphaFoldDB" id="A0A4R4EJ36"/>
<dbReference type="OrthoDB" id="1891078at2"/>
<dbReference type="Proteomes" id="UP000295418">
    <property type="component" value="Unassembled WGS sequence"/>
</dbReference>
<protein>
    <submittedName>
        <fullName evidence="3">Elongation factor G-binding protein</fullName>
    </submittedName>
</protein>
<keyword evidence="3" id="KW-0251">Elongation factor</keyword>
<sequence length="217" mass="24662">MTMTFIRNHQYNLITRQVGLLQQAYDNVSDKKVINGVKNNIHARIIAAFPEATELQIEQLDQAAALSSNDDCLQYLSSLKTNLIAFDTVTEKQIKKLFPKIKKLKVLDLESIDYRYITYLGWTDIATNRLFIVYHLNGKLVGIEGRYTPLTKKSTCFLCNRPQEVALYSAITKFKPTNAASDYYKAIGNYMCVDSTTCNKHITDVAKLEKFITDVVG</sequence>
<dbReference type="Pfam" id="PF07299">
    <property type="entry name" value="EF-G-binding_N"/>
    <property type="match status" value="1"/>
</dbReference>
<evidence type="ECO:0000313" key="3">
    <source>
        <dbReference type="EMBL" id="TCZ80186.1"/>
    </source>
</evidence>
<organism evidence="3 4">
    <name type="scientific">Paenibacillus albiflavus</name>
    <dbReference type="NCBI Taxonomy" id="2545760"/>
    <lineage>
        <taxon>Bacteria</taxon>
        <taxon>Bacillati</taxon>
        <taxon>Bacillota</taxon>
        <taxon>Bacilli</taxon>
        <taxon>Bacillales</taxon>
        <taxon>Paenibacillaceae</taxon>
        <taxon>Paenibacillus</taxon>
    </lineage>
</organism>